<accession>A0AAV0INE3</accession>
<evidence type="ECO:0000313" key="4">
    <source>
        <dbReference type="Proteomes" id="UP001154282"/>
    </source>
</evidence>
<feature type="non-terminal residue" evidence="3">
    <location>
        <position position="1"/>
    </location>
</feature>
<gene>
    <name evidence="3" type="ORF">LITE_LOCUS10164</name>
</gene>
<dbReference type="AlphaFoldDB" id="A0AAV0INE3"/>
<feature type="region of interest" description="Disordered" evidence="1">
    <location>
        <begin position="50"/>
        <end position="86"/>
    </location>
</feature>
<organism evidence="3 4">
    <name type="scientific">Linum tenue</name>
    <dbReference type="NCBI Taxonomy" id="586396"/>
    <lineage>
        <taxon>Eukaryota</taxon>
        <taxon>Viridiplantae</taxon>
        <taxon>Streptophyta</taxon>
        <taxon>Embryophyta</taxon>
        <taxon>Tracheophyta</taxon>
        <taxon>Spermatophyta</taxon>
        <taxon>Magnoliopsida</taxon>
        <taxon>eudicotyledons</taxon>
        <taxon>Gunneridae</taxon>
        <taxon>Pentapetalae</taxon>
        <taxon>rosids</taxon>
        <taxon>fabids</taxon>
        <taxon>Malpighiales</taxon>
        <taxon>Linaceae</taxon>
        <taxon>Linum</taxon>
    </lineage>
</organism>
<sequence length="733" mass="82325">SFPPAIPPITGLPPALASLSSTPLFSSHHSSLFRPYGRGLRSAMERYFPRKENTTPKPSSHEATEPRPSKRTKCTETQTTQPYKPSSACKEIGIDLNSLKAYPGLRRKISQECEVAMGDQPEPEESDDRIALEAAIECIKFLISYGLILHGYGRSESSSNQGHYYDILSFHVRDRDNLYTVMWGENGMRPWGYVPKIRQLTTPEKERDIVRAMAAEITADIIGELGDGLFSIYVDEACDASGKEHLIIILRYVDEDGYIEERFLGISHLPDTKALTLKTGIESMLGKHGLSLSRIRAQSYNGASNIKGEVNELKNLILAENPSAYYVHCSAHPLELTVVAIARNHGDVSCFFTTVTRLISLVEASDKGNDSAGGGQFAKVAEALFRADHRNGRQLNREIGLERNHDIPSRSLFETLLTLDVMFSDVIDGLDIIRREGNSEARGEAIAMLMLVQTFDFAFILKMMIEVLGKADILSGALQMKEQQIFNAMSLAHVAKIIFQRLRQEGWKPLLDEVLSFCKKHCLHILNMDDPYAPLGMSRRNIQQGTNLHHFQVELFYTVVDMQLQELNNQFDGVNTELLKCMGCLIPDKSFKDFNKQMVMKLATFYPSEFSDADIIPLENQLDAYIQDIKLDERFRGLEGIEALSRGMVATEKHMMYPLVYLLVKLALILPIAGRTSVERTSTPTTKYIKKELRDRIADDSMNDYLIADIGGGVVECFDNEGIIEYLQNNISN</sequence>
<reference evidence="3" key="1">
    <citation type="submission" date="2022-08" db="EMBL/GenBank/DDBJ databases">
        <authorList>
            <person name="Gutierrez-Valencia J."/>
        </authorList>
    </citation>
    <scope>NUCLEOTIDE SEQUENCE</scope>
</reference>
<feature type="compositionally biased region" description="Basic and acidic residues" evidence="1">
    <location>
        <begin position="50"/>
        <end position="68"/>
    </location>
</feature>
<evidence type="ECO:0000256" key="1">
    <source>
        <dbReference type="SAM" id="MobiDB-lite"/>
    </source>
</evidence>
<proteinExistence type="predicted"/>
<dbReference type="InterPro" id="IPR055298">
    <property type="entry name" value="AtLOH3-like"/>
</dbReference>
<dbReference type="EMBL" id="CAMGYJ010000004">
    <property type="protein sequence ID" value="CAI0399074.1"/>
    <property type="molecule type" value="Genomic_DNA"/>
</dbReference>
<feature type="domain" description="DUF4371" evidence="2">
    <location>
        <begin position="109"/>
        <end position="311"/>
    </location>
</feature>
<name>A0AAV0INE3_9ROSI</name>
<dbReference type="InterPro" id="IPR025398">
    <property type="entry name" value="DUF4371"/>
</dbReference>
<evidence type="ECO:0000259" key="2">
    <source>
        <dbReference type="Pfam" id="PF14291"/>
    </source>
</evidence>
<feature type="compositionally biased region" description="Polar residues" evidence="1">
    <location>
        <begin position="75"/>
        <end position="84"/>
    </location>
</feature>
<dbReference type="PANTHER" id="PTHR11697:SF230">
    <property type="entry name" value="ZINC FINGER, MYM DOMAIN CONTAINING 1"/>
    <property type="match status" value="1"/>
</dbReference>
<comment type="caution">
    <text evidence="3">The sequence shown here is derived from an EMBL/GenBank/DDBJ whole genome shotgun (WGS) entry which is preliminary data.</text>
</comment>
<dbReference type="Pfam" id="PF14291">
    <property type="entry name" value="DUF4371"/>
    <property type="match status" value="1"/>
</dbReference>
<evidence type="ECO:0000313" key="3">
    <source>
        <dbReference type="EMBL" id="CAI0399074.1"/>
    </source>
</evidence>
<keyword evidence="4" id="KW-1185">Reference proteome</keyword>
<protein>
    <recommendedName>
        <fullName evidence="2">DUF4371 domain-containing protein</fullName>
    </recommendedName>
</protein>
<dbReference type="Proteomes" id="UP001154282">
    <property type="component" value="Unassembled WGS sequence"/>
</dbReference>
<dbReference type="PANTHER" id="PTHR11697">
    <property type="entry name" value="GENERAL TRANSCRIPTION FACTOR 2-RELATED ZINC FINGER PROTEIN"/>
    <property type="match status" value="1"/>
</dbReference>